<gene>
    <name evidence="2" type="ORF">CHPC1198_24</name>
</gene>
<sequence>MSTVFLIFFQVFLIFLLNILKISKTYYILFFVCIHCFYLVFLFFIECFPSCSQSILVYFGDQTETVFIKKYIFFCKTKTLTNSSQGEREFIEDSAFNCIH</sequence>
<feature type="transmembrane region" description="Helical" evidence="1">
    <location>
        <begin position="6"/>
        <end position="22"/>
    </location>
</feature>
<evidence type="ECO:0000256" key="1">
    <source>
        <dbReference type="SAM" id="Phobius"/>
    </source>
</evidence>
<keyword evidence="1" id="KW-1133">Transmembrane helix</keyword>
<evidence type="ECO:0000313" key="3">
    <source>
        <dbReference type="Proteomes" id="UP000594488"/>
    </source>
</evidence>
<evidence type="ECO:0000313" key="2">
    <source>
        <dbReference type="EMBL" id="AZS06127.1"/>
    </source>
</evidence>
<keyword evidence="1" id="KW-0812">Transmembrane</keyword>
<organism evidence="2 3">
    <name type="scientific">Streptococcus phage CHPC1198</name>
    <dbReference type="NCBI Taxonomy" id="2492466"/>
    <lineage>
        <taxon>Viruses</taxon>
        <taxon>Duplodnaviria</taxon>
        <taxon>Heunggongvirae</taxon>
        <taxon>Uroviricota</taxon>
        <taxon>Caudoviricetes</taxon>
        <taxon>Aliceevansviridae</taxon>
        <taxon>Vansinderenvirus</taxon>
        <taxon>Vansinderenvirus CHPC1198</taxon>
    </lineage>
</organism>
<dbReference type="Proteomes" id="UP000594488">
    <property type="component" value="Segment"/>
</dbReference>
<dbReference type="EMBL" id="MK202159">
    <property type="protein sequence ID" value="AZS06127.1"/>
    <property type="molecule type" value="Genomic_DNA"/>
</dbReference>
<keyword evidence="3" id="KW-1185">Reference proteome</keyword>
<feature type="transmembrane region" description="Helical" evidence="1">
    <location>
        <begin position="27"/>
        <end position="45"/>
    </location>
</feature>
<accession>A0A7R6NGP1</accession>
<name>A0A7R6NGP1_9CAUD</name>
<reference evidence="2 3" key="1">
    <citation type="submission" date="2018-11" db="EMBL/GenBank/DDBJ databases">
        <title>Multiplex PCR method for the detection of Streptococcus thermophilus bacteriophages.</title>
        <authorList>
            <person name="Szymczak P."/>
            <person name="Vogensen F.K."/>
            <person name="Janzen T."/>
        </authorList>
    </citation>
    <scope>NUCLEOTIDE SEQUENCE [LARGE SCALE GENOMIC DNA]</scope>
</reference>
<keyword evidence="1" id="KW-0472">Membrane</keyword>
<protein>
    <submittedName>
        <fullName evidence="2">Uncharacterized protein</fullName>
    </submittedName>
</protein>
<proteinExistence type="predicted"/>